<dbReference type="Proteomes" id="UP000005110">
    <property type="component" value="Chromosome"/>
</dbReference>
<dbReference type="Pfam" id="PF01569">
    <property type="entry name" value="PAP2"/>
    <property type="match status" value="1"/>
</dbReference>
<evidence type="ECO:0000256" key="6">
    <source>
        <dbReference type="ARBA" id="ARBA00023136"/>
    </source>
</evidence>
<keyword evidence="4" id="KW-0256">Endoplasmic reticulum</keyword>
<evidence type="ECO:0000256" key="7">
    <source>
        <dbReference type="ARBA" id="ARBA00038324"/>
    </source>
</evidence>
<dbReference type="RefSeq" id="WP_006570187.1">
    <property type="nucleotide sequence ID" value="NZ_CM001486.1"/>
</dbReference>
<accession>I9AFH3</accession>
<reference evidence="10 11" key="1">
    <citation type="submission" date="2012-02" db="EMBL/GenBank/DDBJ databases">
        <title>Improved High-Quality Draft sequence of Thermoanaerobacter siderophilus SR4.</title>
        <authorList>
            <consortium name="US DOE Joint Genome Institute"/>
            <person name="Lucas S."/>
            <person name="Han J."/>
            <person name="Lapidus A."/>
            <person name="Cheng J.-F."/>
            <person name="Goodwin L."/>
            <person name="Pitluck S."/>
            <person name="Peters L."/>
            <person name="Detter J.C."/>
            <person name="Han C."/>
            <person name="Tapia R."/>
            <person name="Land M."/>
            <person name="Hauser L."/>
            <person name="Kyrpides N."/>
            <person name="Ivanova N."/>
            <person name="Pagani I."/>
            <person name="Hemme C."/>
            <person name="Woyke T."/>
        </authorList>
    </citation>
    <scope>NUCLEOTIDE SEQUENCE [LARGE SCALE GENOMIC DNA]</scope>
    <source>
        <strain evidence="10 11">SR4</strain>
    </source>
</reference>
<dbReference type="SUPFAM" id="SSF48317">
    <property type="entry name" value="Acid phosphatase/Vanadium-dependent haloperoxidase"/>
    <property type="match status" value="1"/>
</dbReference>
<sequence>MQAEILKAIQTISNPFLDYFFIAVTMLGNSGFYFIFIPIFYWCVDKRFGLKLGLILISSIYVNTVLKETTKIARPIGYPGIRSIFTQSAGGYSFPSGHAQGSTTLWGTLMVHYQKKWLWYVGTAIVLLVSYSRMYLGVHWPMDIAGGILIAILIIILSELIDSIIKESTFNISLSFKVILSILIPALFILIFPHKDIYEYMGLISGTLIGYFIDKEKFDFTVHAPLQKQILKLLIGIIVFFAFKEGLKFVLPSGNIFNAIRYAICGLWLSLGAPYIFNLFKLNDKTIKASSRS</sequence>
<dbReference type="InterPro" id="IPR036938">
    <property type="entry name" value="PAP2/HPO_sf"/>
</dbReference>
<dbReference type="PANTHER" id="PTHR14969:SF28">
    <property type="entry name" value="DIHYDROSPHINGOSINE 1-PHOSPHATE PHOSPHATASE LCB3-RELATED"/>
    <property type="match status" value="1"/>
</dbReference>
<gene>
    <name evidence="10" type="ORF">ThesiDRAFT1_1894</name>
</gene>
<evidence type="ECO:0000313" key="11">
    <source>
        <dbReference type="Proteomes" id="UP000005110"/>
    </source>
</evidence>
<proteinExistence type="inferred from homology"/>
<dbReference type="CDD" id="cd03393">
    <property type="entry name" value="PAP2_like_3"/>
    <property type="match status" value="1"/>
</dbReference>
<feature type="transmembrane region" description="Helical" evidence="8">
    <location>
        <begin position="174"/>
        <end position="191"/>
    </location>
</feature>
<dbReference type="InterPro" id="IPR000326">
    <property type="entry name" value="PAP2/HPO"/>
</dbReference>
<evidence type="ECO:0000256" key="3">
    <source>
        <dbReference type="ARBA" id="ARBA00022801"/>
    </source>
</evidence>
<comment type="similarity">
    <text evidence="7">Belongs to the type 2 lipid phosphate phosphatase family.</text>
</comment>
<dbReference type="GO" id="GO:0042392">
    <property type="term" value="F:sphingosine-1-phosphate phosphatase activity"/>
    <property type="evidence" value="ECO:0007669"/>
    <property type="project" value="TreeGrafter"/>
</dbReference>
<feature type="domain" description="Phosphatidic acid phosphatase type 2/haloperoxidase" evidence="9">
    <location>
        <begin position="48"/>
        <end position="159"/>
    </location>
</feature>
<evidence type="ECO:0000256" key="2">
    <source>
        <dbReference type="ARBA" id="ARBA00022692"/>
    </source>
</evidence>
<evidence type="ECO:0000256" key="1">
    <source>
        <dbReference type="ARBA" id="ARBA00004477"/>
    </source>
</evidence>
<feature type="transmembrane region" description="Helical" evidence="8">
    <location>
        <begin position="259"/>
        <end position="280"/>
    </location>
</feature>
<keyword evidence="5 8" id="KW-1133">Transmembrane helix</keyword>
<evidence type="ECO:0000313" key="10">
    <source>
        <dbReference type="EMBL" id="EIW00772.1"/>
    </source>
</evidence>
<dbReference type="AlphaFoldDB" id="I9AFH3"/>
<evidence type="ECO:0000256" key="5">
    <source>
        <dbReference type="ARBA" id="ARBA00022989"/>
    </source>
</evidence>
<organism evidence="10 11">
    <name type="scientific">Thermoanaerobacter siderophilus SR4</name>
    <dbReference type="NCBI Taxonomy" id="880478"/>
    <lineage>
        <taxon>Bacteria</taxon>
        <taxon>Bacillati</taxon>
        <taxon>Bacillota</taxon>
        <taxon>Clostridia</taxon>
        <taxon>Thermoanaerobacterales</taxon>
        <taxon>Thermoanaerobacteraceae</taxon>
        <taxon>Thermoanaerobacter</taxon>
    </lineage>
</organism>
<feature type="transmembrane region" description="Helical" evidence="8">
    <location>
        <begin position="117"/>
        <end position="138"/>
    </location>
</feature>
<comment type="subcellular location">
    <subcellularLocation>
        <location evidence="1">Endoplasmic reticulum membrane</location>
        <topology evidence="1">Multi-pass membrane protein</topology>
    </subcellularLocation>
</comment>
<feature type="transmembrane region" description="Helical" evidence="8">
    <location>
        <begin position="197"/>
        <end position="213"/>
    </location>
</feature>
<keyword evidence="6 8" id="KW-0472">Membrane</keyword>
<dbReference type="PANTHER" id="PTHR14969">
    <property type="entry name" value="SPHINGOSINE-1-PHOSPHATE PHOSPHOHYDROLASE"/>
    <property type="match status" value="1"/>
</dbReference>
<feature type="transmembrane region" description="Helical" evidence="8">
    <location>
        <begin position="20"/>
        <end position="42"/>
    </location>
</feature>
<evidence type="ECO:0000256" key="4">
    <source>
        <dbReference type="ARBA" id="ARBA00022824"/>
    </source>
</evidence>
<evidence type="ECO:0000256" key="8">
    <source>
        <dbReference type="SAM" id="Phobius"/>
    </source>
</evidence>
<dbReference type="Gene3D" id="1.20.144.10">
    <property type="entry name" value="Phosphatidic acid phosphatase type 2/haloperoxidase"/>
    <property type="match status" value="1"/>
</dbReference>
<dbReference type="EMBL" id="CM001486">
    <property type="protein sequence ID" value="EIW00772.1"/>
    <property type="molecule type" value="Genomic_DNA"/>
</dbReference>
<keyword evidence="11" id="KW-1185">Reference proteome</keyword>
<evidence type="ECO:0000259" key="9">
    <source>
        <dbReference type="SMART" id="SM00014"/>
    </source>
</evidence>
<name>I9AFH3_9THEO</name>
<protein>
    <submittedName>
        <fullName evidence="10">Membrane-associated phospholipid phosphatase</fullName>
    </submittedName>
</protein>
<keyword evidence="3" id="KW-0378">Hydrolase</keyword>
<keyword evidence="2 8" id="KW-0812">Transmembrane</keyword>
<dbReference type="HOGENOM" id="CLU_068892_1_1_9"/>
<feature type="transmembrane region" description="Helical" evidence="8">
    <location>
        <begin position="144"/>
        <end position="162"/>
    </location>
</feature>
<dbReference type="PATRIC" id="fig|880478.3.peg.290"/>
<dbReference type="SMART" id="SM00014">
    <property type="entry name" value="acidPPc"/>
    <property type="match status" value="1"/>
</dbReference>